<gene>
    <name evidence="7" type="ORF">NEOLEDRAFT_485816</name>
</gene>
<evidence type="ECO:0000256" key="2">
    <source>
        <dbReference type="ARBA" id="ARBA00022737"/>
    </source>
</evidence>
<evidence type="ECO:0000256" key="5">
    <source>
        <dbReference type="PROSITE-ProRule" id="PRU00042"/>
    </source>
</evidence>
<dbReference type="SUPFAM" id="SSF57667">
    <property type="entry name" value="beta-beta-alpha zinc fingers"/>
    <property type="match status" value="1"/>
</dbReference>
<dbReference type="SMART" id="SM00355">
    <property type="entry name" value="ZnF_C2H2"/>
    <property type="match status" value="6"/>
</dbReference>
<dbReference type="AlphaFoldDB" id="A0A165VMZ6"/>
<dbReference type="EMBL" id="KV425553">
    <property type="protein sequence ID" value="KZT29916.1"/>
    <property type="molecule type" value="Genomic_DNA"/>
</dbReference>
<dbReference type="InterPro" id="IPR036236">
    <property type="entry name" value="Znf_C2H2_sf"/>
</dbReference>
<evidence type="ECO:0000313" key="7">
    <source>
        <dbReference type="EMBL" id="KZT29916.1"/>
    </source>
</evidence>
<feature type="domain" description="C2H2-type" evidence="6">
    <location>
        <begin position="33"/>
        <end position="60"/>
    </location>
</feature>
<dbReference type="GO" id="GO:0000981">
    <property type="term" value="F:DNA-binding transcription factor activity, RNA polymerase II-specific"/>
    <property type="evidence" value="ECO:0007669"/>
    <property type="project" value="TreeGrafter"/>
</dbReference>
<sequence>MPSLTCGGPACSGRPFSNKYQLNYHVLNSPLHFHCKPCKKAFKDEVAYKQHRKSSREHSPYCDLCDARFVTYEDLEHHFKSAQRHQNCKQCKVGFYDTAMLTAHRVYAHPKIACAQCPELGQKFQDEDLHKHYFSSAKHPSCITCRIGFADGAAYAEHQMDVHLSDAATPPIVQIEQTRIVSPTPSGSLNEASNRGEENVLCPGPACKSRKFSSEAALVQHLNTSQAHIQCCGRGFKLEMHYFQVGIRSGTQVC</sequence>
<dbReference type="GO" id="GO:0008270">
    <property type="term" value="F:zinc ion binding"/>
    <property type="evidence" value="ECO:0007669"/>
    <property type="project" value="UniProtKB-KW"/>
</dbReference>
<dbReference type="Gene3D" id="3.30.160.60">
    <property type="entry name" value="Classic Zinc Finger"/>
    <property type="match status" value="1"/>
</dbReference>
<reference evidence="7 8" key="1">
    <citation type="journal article" date="2016" name="Mol. Biol. Evol.">
        <title>Comparative Genomics of Early-Diverging Mushroom-Forming Fungi Provides Insights into the Origins of Lignocellulose Decay Capabilities.</title>
        <authorList>
            <person name="Nagy L.G."/>
            <person name="Riley R."/>
            <person name="Tritt A."/>
            <person name="Adam C."/>
            <person name="Daum C."/>
            <person name="Floudas D."/>
            <person name="Sun H."/>
            <person name="Yadav J.S."/>
            <person name="Pangilinan J."/>
            <person name="Larsson K.H."/>
            <person name="Matsuura K."/>
            <person name="Barry K."/>
            <person name="Labutti K."/>
            <person name="Kuo R."/>
            <person name="Ohm R.A."/>
            <person name="Bhattacharya S.S."/>
            <person name="Shirouzu T."/>
            <person name="Yoshinaga Y."/>
            <person name="Martin F.M."/>
            <person name="Grigoriev I.V."/>
            <person name="Hibbett D.S."/>
        </authorList>
    </citation>
    <scope>NUCLEOTIDE SEQUENCE [LARGE SCALE GENOMIC DNA]</scope>
    <source>
        <strain evidence="7 8">HHB14362 ss-1</strain>
    </source>
</reference>
<evidence type="ECO:0000313" key="8">
    <source>
        <dbReference type="Proteomes" id="UP000076761"/>
    </source>
</evidence>
<accession>A0A165VMZ6</accession>
<dbReference type="InParanoid" id="A0A165VMZ6"/>
<dbReference type="InterPro" id="IPR013087">
    <property type="entry name" value="Znf_C2H2_type"/>
</dbReference>
<dbReference type="Proteomes" id="UP000076761">
    <property type="component" value="Unassembled WGS sequence"/>
</dbReference>
<keyword evidence="3 5" id="KW-0863">Zinc-finger</keyword>
<dbReference type="Pfam" id="PF12874">
    <property type="entry name" value="zf-met"/>
    <property type="match status" value="1"/>
</dbReference>
<dbReference type="GO" id="GO:0000977">
    <property type="term" value="F:RNA polymerase II transcription regulatory region sequence-specific DNA binding"/>
    <property type="evidence" value="ECO:0007669"/>
    <property type="project" value="TreeGrafter"/>
</dbReference>
<keyword evidence="2" id="KW-0677">Repeat</keyword>
<dbReference type="PROSITE" id="PS00028">
    <property type="entry name" value="ZINC_FINGER_C2H2_1"/>
    <property type="match status" value="1"/>
</dbReference>
<evidence type="ECO:0000256" key="3">
    <source>
        <dbReference type="ARBA" id="ARBA00022771"/>
    </source>
</evidence>
<proteinExistence type="predicted"/>
<dbReference type="PANTHER" id="PTHR24409:SF295">
    <property type="entry name" value="AZ2-RELATED"/>
    <property type="match status" value="1"/>
</dbReference>
<keyword evidence="1" id="KW-0479">Metal-binding</keyword>
<organism evidence="7 8">
    <name type="scientific">Neolentinus lepideus HHB14362 ss-1</name>
    <dbReference type="NCBI Taxonomy" id="1314782"/>
    <lineage>
        <taxon>Eukaryota</taxon>
        <taxon>Fungi</taxon>
        <taxon>Dikarya</taxon>
        <taxon>Basidiomycota</taxon>
        <taxon>Agaricomycotina</taxon>
        <taxon>Agaricomycetes</taxon>
        <taxon>Gloeophyllales</taxon>
        <taxon>Gloeophyllaceae</taxon>
        <taxon>Neolentinus</taxon>
    </lineage>
</organism>
<dbReference type="PROSITE" id="PS50157">
    <property type="entry name" value="ZINC_FINGER_C2H2_2"/>
    <property type="match status" value="1"/>
</dbReference>
<keyword evidence="8" id="KW-1185">Reference proteome</keyword>
<evidence type="ECO:0000256" key="4">
    <source>
        <dbReference type="ARBA" id="ARBA00022833"/>
    </source>
</evidence>
<dbReference type="PANTHER" id="PTHR24409">
    <property type="entry name" value="ZINC FINGER PROTEIN 142"/>
    <property type="match status" value="1"/>
</dbReference>
<keyword evidence="4" id="KW-0862">Zinc</keyword>
<evidence type="ECO:0000256" key="1">
    <source>
        <dbReference type="ARBA" id="ARBA00022723"/>
    </source>
</evidence>
<protein>
    <recommendedName>
        <fullName evidence="6">C2H2-type domain-containing protein</fullName>
    </recommendedName>
</protein>
<dbReference type="GO" id="GO:0005634">
    <property type="term" value="C:nucleus"/>
    <property type="evidence" value="ECO:0007669"/>
    <property type="project" value="TreeGrafter"/>
</dbReference>
<dbReference type="STRING" id="1314782.A0A165VMZ6"/>
<dbReference type="OrthoDB" id="6105938at2759"/>
<evidence type="ECO:0000259" key="6">
    <source>
        <dbReference type="PROSITE" id="PS50157"/>
    </source>
</evidence>
<name>A0A165VMZ6_9AGAM</name>